<feature type="region of interest" description="Disordered" evidence="1">
    <location>
        <begin position="43"/>
        <end position="64"/>
    </location>
</feature>
<evidence type="ECO:0000313" key="3">
    <source>
        <dbReference type="Proteomes" id="UP001612741"/>
    </source>
</evidence>
<feature type="compositionally biased region" description="Pro residues" evidence="1">
    <location>
        <begin position="53"/>
        <end position="64"/>
    </location>
</feature>
<proteinExistence type="predicted"/>
<dbReference type="RefSeq" id="WP_397087743.1">
    <property type="nucleotide sequence ID" value="NZ_JBITGY010000010.1"/>
</dbReference>
<accession>A0ABW7Z2Q1</accession>
<reference evidence="2 3" key="1">
    <citation type="submission" date="2024-10" db="EMBL/GenBank/DDBJ databases">
        <title>The Natural Products Discovery Center: Release of the First 8490 Sequenced Strains for Exploring Actinobacteria Biosynthetic Diversity.</title>
        <authorList>
            <person name="Kalkreuter E."/>
            <person name="Kautsar S.A."/>
            <person name="Yang D."/>
            <person name="Bader C.D."/>
            <person name="Teijaro C.N."/>
            <person name="Fluegel L."/>
            <person name="Davis C.M."/>
            <person name="Simpson J.R."/>
            <person name="Lauterbach L."/>
            <person name="Steele A.D."/>
            <person name="Gui C."/>
            <person name="Meng S."/>
            <person name="Li G."/>
            <person name="Viehrig K."/>
            <person name="Ye F."/>
            <person name="Su P."/>
            <person name="Kiefer A.F."/>
            <person name="Nichols A."/>
            <person name="Cepeda A.J."/>
            <person name="Yan W."/>
            <person name="Fan B."/>
            <person name="Jiang Y."/>
            <person name="Adhikari A."/>
            <person name="Zheng C.-J."/>
            <person name="Schuster L."/>
            <person name="Cowan T.M."/>
            <person name="Smanski M.J."/>
            <person name="Chevrette M.G."/>
            <person name="De Carvalho L.P.S."/>
            <person name="Shen B."/>
        </authorList>
    </citation>
    <scope>NUCLEOTIDE SEQUENCE [LARGE SCALE GENOMIC DNA]</scope>
    <source>
        <strain evidence="2 3">NPDC050545</strain>
    </source>
</reference>
<protein>
    <submittedName>
        <fullName evidence="2">Uncharacterized protein</fullName>
    </submittedName>
</protein>
<evidence type="ECO:0000256" key="1">
    <source>
        <dbReference type="SAM" id="MobiDB-lite"/>
    </source>
</evidence>
<keyword evidence="3" id="KW-1185">Reference proteome</keyword>
<organism evidence="2 3">
    <name type="scientific">Nonomuraea typhae</name>
    <dbReference type="NCBI Taxonomy" id="2603600"/>
    <lineage>
        <taxon>Bacteria</taxon>
        <taxon>Bacillati</taxon>
        <taxon>Actinomycetota</taxon>
        <taxon>Actinomycetes</taxon>
        <taxon>Streptosporangiales</taxon>
        <taxon>Streptosporangiaceae</taxon>
        <taxon>Nonomuraea</taxon>
    </lineage>
</organism>
<sequence length="64" mass="6891">MSDSWESITLPVLTRAGLPVDADLLYRALLLYGPLTETLLARRPGMPQARVPAAPPPGTGPPRR</sequence>
<name>A0ABW7Z2Q1_9ACTN</name>
<dbReference type="EMBL" id="JBITGY010000010">
    <property type="protein sequence ID" value="MFI6502446.1"/>
    <property type="molecule type" value="Genomic_DNA"/>
</dbReference>
<evidence type="ECO:0000313" key="2">
    <source>
        <dbReference type="EMBL" id="MFI6502446.1"/>
    </source>
</evidence>
<dbReference type="Proteomes" id="UP001612741">
    <property type="component" value="Unassembled WGS sequence"/>
</dbReference>
<gene>
    <name evidence="2" type="ORF">ACIBG2_34065</name>
</gene>
<comment type="caution">
    <text evidence="2">The sequence shown here is derived from an EMBL/GenBank/DDBJ whole genome shotgun (WGS) entry which is preliminary data.</text>
</comment>